<keyword evidence="1" id="KW-0472">Membrane</keyword>
<gene>
    <name evidence="2" type="ORF">NE686_14105</name>
</gene>
<accession>A0ABT1SCL4</accession>
<proteinExistence type="predicted"/>
<dbReference type="EMBL" id="JANGAC010000011">
    <property type="protein sequence ID" value="MCQ4924231.1"/>
    <property type="molecule type" value="Genomic_DNA"/>
</dbReference>
<feature type="transmembrane region" description="Helical" evidence="1">
    <location>
        <begin position="300"/>
        <end position="319"/>
    </location>
</feature>
<comment type="caution">
    <text evidence="2">The sequence shown here is derived from an EMBL/GenBank/DDBJ whole genome shotgun (WGS) entry which is preliminary data.</text>
</comment>
<feature type="transmembrane region" description="Helical" evidence="1">
    <location>
        <begin position="267"/>
        <end position="288"/>
    </location>
</feature>
<feature type="transmembrane region" description="Helical" evidence="1">
    <location>
        <begin position="394"/>
        <end position="411"/>
    </location>
</feature>
<dbReference type="Proteomes" id="UP001524478">
    <property type="component" value="Unassembled WGS sequence"/>
</dbReference>
<keyword evidence="1" id="KW-0812">Transmembrane</keyword>
<evidence type="ECO:0000313" key="3">
    <source>
        <dbReference type="Proteomes" id="UP001524478"/>
    </source>
</evidence>
<name>A0ABT1SCL4_9FIRM</name>
<evidence type="ECO:0000313" key="2">
    <source>
        <dbReference type="EMBL" id="MCQ4924231.1"/>
    </source>
</evidence>
<organism evidence="2 3">
    <name type="scientific">Tissierella carlieri</name>
    <dbReference type="NCBI Taxonomy" id="689904"/>
    <lineage>
        <taxon>Bacteria</taxon>
        <taxon>Bacillati</taxon>
        <taxon>Bacillota</taxon>
        <taxon>Tissierellia</taxon>
        <taxon>Tissierellales</taxon>
        <taxon>Tissierellaceae</taxon>
        <taxon>Tissierella</taxon>
    </lineage>
</organism>
<dbReference type="RefSeq" id="WP_256312018.1">
    <property type="nucleotide sequence ID" value="NZ_JANGAC010000011.1"/>
</dbReference>
<sequence length="602" mass="69417">MMKKIIKFIILISIILIPNIVFAEGINSILLIVDELSIKTIEELYLDQYSIGFVNLKTRPPYSEEGLFLSINTGRKLSIKNFGKKDKKIDYLSDILKKEKVSYIGEGKGNLVIGNREGIVDYSEDSIVYSLNWLVENTDDLLNKSDVLVLEYDLKQEHNRIEILNQYLNHYKNEQIIVLPKAVATEDKYLLNKHLVPVIHINKGNHGLLTSSSTKREGLIALEDISAQIKDTYGYKKKIDIGKPFKSIQSDNPKKEIEDIYKKNMNLLIAAYLFHGLIYFVQVLLGVWMLKSNEIEKWLYTIYAFVSTNIFTSLLLGLFEFHENIFIYLSINLLISYLITRLTIKRKLDLVKLISIFTYALVVFGTCLYPKMIYNSYIGFNNLVYGARYYGLNNGIMGVLLVTSILSFFSITKLIENDTLKRFIGLFIFIINMITLSTYFGANTGGFITSVVLFGLMIYRLFFSNKEIRRYLFLFFLIGIFIFSVNIIFDDFTGENTHAFGFFYRLKENGVSELISLASFKAKELFKLTILPPFSIVLIFQAIILNKLRKIIRDTKEIKEEAMIIFITSLFGFALNDTGVITLIYMIHYLVLDIISNRLKIE</sequence>
<keyword evidence="3" id="KW-1185">Reference proteome</keyword>
<feature type="transmembrane region" description="Helical" evidence="1">
    <location>
        <begin position="525"/>
        <end position="544"/>
    </location>
</feature>
<feature type="transmembrane region" description="Helical" evidence="1">
    <location>
        <begin position="423"/>
        <end position="440"/>
    </location>
</feature>
<protein>
    <submittedName>
        <fullName evidence="2">Uncharacterized protein</fullName>
    </submittedName>
</protein>
<feature type="transmembrane region" description="Helical" evidence="1">
    <location>
        <begin position="356"/>
        <end position="374"/>
    </location>
</feature>
<feature type="transmembrane region" description="Helical" evidence="1">
    <location>
        <begin position="470"/>
        <end position="489"/>
    </location>
</feature>
<feature type="transmembrane region" description="Helical" evidence="1">
    <location>
        <begin position="564"/>
        <end position="587"/>
    </location>
</feature>
<keyword evidence="1" id="KW-1133">Transmembrane helix</keyword>
<feature type="transmembrane region" description="Helical" evidence="1">
    <location>
        <begin position="325"/>
        <end position="344"/>
    </location>
</feature>
<feature type="transmembrane region" description="Helical" evidence="1">
    <location>
        <begin position="446"/>
        <end position="463"/>
    </location>
</feature>
<evidence type="ECO:0000256" key="1">
    <source>
        <dbReference type="SAM" id="Phobius"/>
    </source>
</evidence>
<reference evidence="2 3" key="1">
    <citation type="submission" date="2022-06" db="EMBL/GenBank/DDBJ databases">
        <title>Isolation of gut microbiota from human fecal samples.</title>
        <authorList>
            <person name="Pamer E.G."/>
            <person name="Barat B."/>
            <person name="Waligurski E."/>
            <person name="Medina S."/>
            <person name="Paddock L."/>
            <person name="Mostad J."/>
        </authorList>
    </citation>
    <scope>NUCLEOTIDE SEQUENCE [LARGE SCALE GENOMIC DNA]</scope>
    <source>
        <strain evidence="2 3">DFI.7.95</strain>
    </source>
</reference>